<dbReference type="GO" id="GO:0004674">
    <property type="term" value="F:protein serine/threonine kinase activity"/>
    <property type="evidence" value="ECO:0007669"/>
    <property type="project" value="UniProtKB-KW"/>
</dbReference>
<accession>A0A0M0K0P7</accession>
<dbReference type="SMART" id="SM00220">
    <property type="entry name" value="S_TKc"/>
    <property type="match status" value="1"/>
</dbReference>
<name>A0A0M0K0P7_9EUKA</name>
<dbReference type="GO" id="GO:0005634">
    <property type="term" value="C:nucleus"/>
    <property type="evidence" value="ECO:0007669"/>
    <property type="project" value="TreeGrafter"/>
</dbReference>
<dbReference type="Gene3D" id="1.25.10.10">
    <property type="entry name" value="Leucine-rich Repeat Variant"/>
    <property type="match status" value="1"/>
</dbReference>
<comment type="caution">
    <text evidence="9">The sequence shown here is derived from an EMBL/GenBank/DDBJ whole genome shotgun (WGS) entry which is preliminary data.</text>
</comment>
<dbReference type="InterPro" id="IPR011989">
    <property type="entry name" value="ARM-like"/>
</dbReference>
<dbReference type="Gene3D" id="1.10.510.10">
    <property type="entry name" value="Transferase(Phosphotransferase) domain 1"/>
    <property type="match status" value="1"/>
</dbReference>
<dbReference type="PROSITE" id="PS50011">
    <property type="entry name" value="PROTEIN_KINASE_DOM"/>
    <property type="match status" value="1"/>
</dbReference>
<keyword evidence="2" id="KW-0808">Transferase</keyword>
<keyword evidence="1" id="KW-0723">Serine/threonine-protein kinase</keyword>
<organism evidence="9 10">
    <name type="scientific">Chrysochromulina tobinii</name>
    <dbReference type="NCBI Taxonomy" id="1460289"/>
    <lineage>
        <taxon>Eukaryota</taxon>
        <taxon>Haptista</taxon>
        <taxon>Haptophyta</taxon>
        <taxon>Prymnesiophyceae</taxon>
        <taxon>Prymnesiales</taxon>
        <taxon>Chrysochromulinaceae</taxon>
        <taxon>Chrysochromulina</taxon>
    </lineage>
</organism>
<dbReference type="Proteomes" id="UP000037460">
    <property type="component" value="Unassembled WGS sequence"/>
</dbReference>
<dbReference type="EMBL" id="JWZX01001835">
    <property type="protein sequence ID" value="KOO32172.1"/>
    <property type="molecule type" value="Genomic_DNA"/>
</dbReference>
<feature type="domain" description="Protein kinase" evidence="8">
    <location>
        <begin position="303"/>
        <end position="556"/>
    </location>
</feature>
<dbReference type="InterPro" id="IPR008271">
    <property type="entry name" value="Ser/Thr_kinase_AS"/>
</dbReference>
<dbReference type="SUPFAM" id="SSF48371">
    <property type="entry name" value="ARM repeat"/>
    <property type="match status" value="1"/>
</dbReference>
<evidence type="ECO:0000256" key="1">
    <source>
        <dbReference type="ARBA" id="ARBA00022527"/>
    </source>
</evidence>
<evidence type="ECO:0000256" key="7">
    <source>
        <dbReference type="SAM" id="MobiDB-lite"/>
    </source>
</evidence>
<evidence type="ECO:0000256" key="3">
    <source>
        <dbReference type="ARBA" id="ARBA00022741"/>
    </source>
</evidence>
<keyword evidence="10" id="KW-1185">Reference proteome</keyword>
<evidence type="ECO:0000259" key="8">
    <source>
        <dbReference type="PROSITE" id="PS50011"/>
    </source>
</evidence>
<proteinExistence type="predicted"/>
<dbReference type="SUPFAM" id="SSF56112">
    <property type="entry name" value="Protein kinase-like (PK-like)"/>
    <property type="match status" value="1"/>
</dbReference>
<feature type="region of interest" description="Disordered" evidence="7">
    <location>
        <begin position="210"/>
        <end position="292"/>
    </location>
</feature>
<protein>
    <submittedName>
        <fullName evidence="9">Serine threonine-protein kinase plk3-like protein</fullName>
    </submittedName>
</protein>
<dbReference type="InterPro" id="IPR016024">
    <property type="entry name" value="ARM-type_fold"/>
</dbReference>
<dbReference type="PANTHER" id="PTHR24345:SF0">
    <property type="entry name" value="CELL CYCLE SERINE_THREONINE-PROTEIN KINASE CDC5_MSD2"/>
    <property type="match status" value="1"/>
</dbReference>
<reference evidence="10" key="1">
    <citation type="journal article" date="2015" name="PLoS Genet.">
        <title>Genome Sequence and Transcriptome Analyses of Chrysochromulina tobin: Metabolic Tools for Enhanced Algal Fitness in the Prominent Order Prymnesiales (Haptophyceae).</title>
        <authorList>
            <person name="Hovde B.T."/>
            <person name="Deodato C.R."/>
            <person name="Hunsperger H.M."/>
            <person name="Ryken S.A."/>
            <person name="Yost W."/>
            <person name="Jha R.K."/>
            <person name="Patterson J."/>
            <person name="Monnat R.J. Jr."/>
            <person name="Barlow S.B."/>
            <person name="Starkenburg S.R."/>
            <person name="Cattolico R.A."/>
        </authorList>
    </citation>
    <scope>NUCLEOTIDE SEQUENCE</scope>
    <source>
        <strain evidence="10">CCMP291</strain>
    </source>
</reference>
<dbReference type="SMART" id="SM00185">
    <property type="entry name" value="ARM"/>
    <property type="match status" value="2"/>
</dbReference>
<evidence type="ECO:0000313" key="9">
    <source>
        <dbReference type="EMBL" id="KOO32172.1"/>
    </source>
</evidence>
<dbReference type="OrthoDB" id="10252171at2759"/>
<keyword evidence="5" id="KW-0067">ATP-binding</keyword>
<keyword evidence="4 9" id="KW-0418">Kinase</keyword>
<dbReference type="GO" id="GO:0005524">
    <property type="term" value="F:ATP binding"/>
    <property type="evidence" value="ECO:0007669"/>
    <property type="project" value="UniProtKB-KW"/>
</dbReference>
<dbReference type="Pfam" id="PF00069">
    <property type="entry name" value="Pkinase"/>
    <property type="match status" value="1"/>
</dbReference>
<dbReference type="AlphaFoldDB" id="A0A0M0K0P7"/>
<feature type="compositionally biased region" description="Polar residues" evidence="7">
    <location>
        <begin position="246"/>
        <end position="276"/>
    </location>
</feature>
<dbReference type="InterPro" id="IPR000719">
    <property type="entry name" value="Prot_kinase_dom"/>
</dbReference>
<dbReference type="InterPro" id="IPR000225">
    <property type="entry name" value="Armadillo"/>
</dbReference>
<dbReference type="PANTHER" id="PTHR24345">
    <property type="entry name" value="SERINE/THREONINE-PROTEIN KINASE PLK"/>
    <property type="match status" value="1"/>
</dbReference>
<feature type="region of interest" description="Disordered" evidence="7">
    <location>
        <begin position="545"/>
        <end position="707"/>
    </location>
</feature>
<feature type="compositionally biased region" description="Polar residues" evidence="7">
    <location>
        <begin position="652"/>
        <end position="663"/>
    </location>
</feature>
<evidence type="ECO:0000256" key="6">
    <source>
        <dbReference type="PROSITE-ProRule" id="PRU00259"/>
    </source>
</evidence>
<dbReference type="PROSITE" id="PS00108">
    <property type="entry name" value="PROTEIN_KINASE_ST"/>
    <property type="match status" value="1"/>
</dbReference>
<evidence type="ECO:0000256" key="2">
    <source>
        <dbReference type="ARBA" id="ARBA00022679"/>
    </source>
</evidence>
<evidence type="ECO:0000256" key="5">
    <source>
        <dbReference type="ARBA" id="ARBA00022840"/>
    </source>
</evidence>
<dbReference type="InterPro" id="IPR011009">
    <property type="entry name" value="Kinase-like_dom_sf"/>
</dbReference>
<sequence>MLSWLIGLGAEAVGPAAAPSSPTGSELATGSGHAADSRATAMLDGGETSGAFASAGQTFQVLSGTVVPGYDAFVAAQSKTLHAYAKLRSEMRALNFLAQHPVLLEEIAHVRHFFLMRHLDLKMPMEEAEEEAAGFFLLDAAAHAARSHYLKHKESVSASAQEGVRMLAAAVSAPGDPVGVGPCIAQRVGAWMGVVHQQRDQLREHLFSKGSALPHYKSPAKERESKHPASSSPKPARSPKHKDQASPKQQHAEQQPPNPQTKRSPATARGKTSLTARNAKPPLKERRSKPAVDPARVLETLGYKPLGPIAAGAFSTILRCKALRDSGAVLSGVEVAVKSFDAAKCSKDPTLAAARDNEIEALTLLKVGSVSPSVAGLQGMVPPLVARATFQLASALAHLHGMGVVHGDLKPANVLLRDIVDVKDEAKAASMLHLKLCDFGFACKCDDKKLRCYCGTPAYLAPEVATPTDAHKGYHGKPVDMWALGCVLYEMLHASRAFTSLEAYQLECCVRQCNYNPVCSEVPPAAKALISELIVADYTARLSAAQHREMSDEGSMPTDPTDAGAPTAGGGTSTNTGRRASARWHQSARGQSARYPHPTRVGDQFVWTTAEPVTKPNPKSARGSKSSRNGSHGFDDTRTKPNGADESESENLPDTPSGTSCDSSPHPWTRPALEPSPYAQAPPKKLPPRRRDRPPRALGTAPLEEADASFANAAGSDAYAGRRGEHLHAGSEAYALPAAFRGLDAPGAPTPAMVVDAAPATALEWLATFGKSHVGLAEAVLTTLEAHMDQLAEVRAAGGADPDDELRGRFGFFGGLGGGLGLGGGEPQPLLAAGEIEGIVKALKCHPSSDRLQALGIGLLGRMCDSDERIRLAFEAGAPQLVLNTMRALPSADAVQIAGCVALGQLAISASRARELAALGAAPAVLAALSARPERANLQAYGCKAIARLVGGSAPDPQCCQLAADEGALSAVVAALERHPCHEGVLQWATSALLRLSHDNASRAHLAIKVGAIEALRGAIASLPVTNAASTFTRTKHDAARATRLELVEKWLTLHERFDSAPASKAERVWIDMVWESYGSA</sequence>
<gene>
    <name evidence="9" type="ORF">Ctob_007673</name>
</gene>
<dbReference type="PROSITE" id="PS50176">
    <property type="entry name" value="ARM_REPEAT"/>
    <property type="match status" value="1"/>
</dbReference>
<feature type="repeat" description="ARM" evidence="6">
    <location>
        <begin position="967"/>
        <end position="1011"/>
    </location>
</feature>
<evidence type="ECO:0000256" key="4">
    <source>
        <dbReference type="ARBA" id="ARBA00022777"/>
    </source>
</evidence>
<keyword evidence="3" id="KW-0547">Nucleotide-binding</keyword>
<evidence type="ECO:0000313" key="10">
    <source>
        <dbReference type="Proteomes" id="UP000037460"/>
    </source>
</evidence>